<sequence length="144" mass="16148">MFRLEIARRLSKDVFRSKSSGNLSVRRLSSDINIAANRFFECHSSQAIGRRLSRDTNPSPPDMNSRRASHFLTPQTSYHTLPHLPPRSPVRPQPPPPEISIHPPAPTPPPSASAATKRFSYIDVQNPTFRDKLSRSVPRFGIGI</sequence>
<feature type="compositionally biased region" description="Pro residues" evidence="1">
    <location>
        <begin position="83"/>
        <end position="111"/>
    </location>
</feature>
<organism evidence="2 3">
    <name type="scientific">Ranatra chinensis</name>
    <dbReference type="NCBI Taxonomy" id="642074"/>
    <lineage>
        <taxon>Eukaryota</taxon>
        <taxon>Metazoa</taxon>
        <taxon>Ecdysozoa</taxon>
        <taxon>Arthropoda</taxon>
        <taxon>Hexapoda</taxon>
        <taxon>Insecta</taxon>
        <taxon>Pterygota</taxon>
        <taxon>Neoptera</taxon>
        <taxon>Paraneoptera</taxon>
        <taxon>Hemiptera</taxon>
        <taxon>Heteroptera</taxon>
        <taxon>Panheteroptera</taxon>
        <taxon>Nepomorpha</taxon>
        <taxon>Nepidae</taxon>
        <taxon>Ranatrinae</taxon>
        <taxon>Ranatra</taxon>
    </lineage>
</organism>
<name>A0ABD0YDT4_9HEMI</name>
<evidence type="ECO:0000313" key="3">
    <source>
        <dbReference type="Proteomes" id="UP001558652"/>
    </source>
</evidence>
<feature type="region of interest" description="Disordered" evidence="1">
    <location>
        <begin position="73"/>
        <end position="116"/>
    </location>
</feature>
<dbReference type="AlphaFoldDB" id="A0ABD0YDT4"/>
<comment type="caution">
    <text evidence="2">The sequence shown here is derived from an EMBL/GenBank/DDBJ whole genome shotgun (WGS) entry which is preliminary data.</text>
</comment>
<proteinExistence type="predicted"/>
<accession>A0ABD0YDT4</accession>
<evidence type="ECO:0000256" key="1">
    <source>
        <dbReference type="SAM" id="MobiDB-lite"/>
    </source>
</evidence>
<dbReference type="Proteomes" id="UP001558652">
    <property type="component" value="Unassembled WGS sequence"/>
</dbReference>
<dbReference type="EMBL" id="JBFDAA010000017">
    <property type="protein sequence ID" value="KAL1116428.1"/>
    <property type="molecule type" value="Genomic_DNA"/>
</dbReference>
<protein>
    <submittedName>
        <fullName evidence="2">Uncharacterized protein</fullName>
    </submittedName>
</protein>
<feature type="region of interest" description="Disordered" evidence="1">
    <location>
        <begin position="49"/>
        <end position="68"/>
    </location>
</feature>
<reference evidence="2 3" key="1">
    <citation type="submission" date="2024-07" db="EMBL/GenBank/DDBJ databases">
        <title>Chromosome-level genome assembly of the water stick insect Ranatra chinensis (Heteroptera: Nepidae).</title>
        <authorList>
            <person name="Liu X."/>
        </authorList>
    </citation>
    <scope>NUCLEOTIDE SEQUENCE [LARGE SCALE GENOMIC DNA]</scope>
    <source>
        <strain evidence="2">Cailab_2021Rc</strain>
        <tissue evidence="2">Muscle</tissue>
    </source>
</reference>
<keyword evidence="3" id="KW-1185">Reference proteome</keyword>
<evidence type="ECO:0000313" key="2">
    <source>
        <dbReference type="EMBL" id="KAL1116428.1"/>
    </source>
</evidence>
<gene>
    <name evidence="2" type="ORF">AAG570_004902</name>
</gene>